<accession>A0ABU5C5B1</accession>
<dbReference type="SUPFAM" id="SSF53062">
    <property type="entry name" value="PTS system fructose IIA component-like"/>
    <property type="match status" value="1"/>
</dbReference>
<organism evidence="1 2">
    <name type="scientific">Tigheibacillus halophilus</name>
    <dbReference type="NCBI Taxonomy" id="361280"/>
    <lineage>
        <taxon>Bacteria</taxon>
        <taxon>Bacillati</taxon>
        <taxon>Bacillota</taxon>
        <taxon>Bacilli</taxon>
        <taxon>Bacillales</taxon>
        <taxon>Bacillaceae</taxon>
        <taxon>Tigheibacillus</taxon>
    </lineage>
</organism>
<evidence type="ECO:0000313" key="2">
    <source>
        <dbReference type="Proteomes" id="UP001281447"/>
    </source>
</evidence>
<dbReference type="Proteomes" id="UP001281447">
    <property type="component" value="Unassembled WGS sequence"/>
</dbReference>
<reference evidence="1 2" key="1">
    <citation type="submission" date="2023-10" db="EMBL/GenBank/DDBJ databases">
        <title>Virgibacillus halophilus 5B73C genome.</title>
        <authorList>
            <person name="Miliotis G."/>
            <person name="Sengupta P."/>
            <person name="Hameed A."/>
            <person name="Chuvochina M."/>
            <person name="Mcdonagh F."/>
            <person name="Simpson A.C."/>
            <person name="Singh N.K."/>
            <person name="Rekha P.D."/>
            <person name="Raman K."/>
            <person name="Hugenholtz P."/>
            <person name="Venkateswaran K."/>
        </authorList>
    </citation>
    <scope>NUCLEOTIDE SEQUENCE [LARGE SCALE GENOMIC DNA]</scope>
    <source>
        <strain evidence="1 2">5B73C</strain>
    </source>
</reference>
<keyword evidence="2" id="KW-1185">Reference proteome</keyword>
<gene>
    <name evidence="1" type="ORF">RWE15_03825</name>
</gene>
<evidence type="ECO:0000313" key="1">
    <source>
        <dbReference type="EMBL" id="MDY0393729.1"/>
    </source>
</evidence>
<sequence>MNKKKLINQIEHDVVENYQAENQLVKQLAELLNNKLDVSMSTMDELLLTFYLGSQSIAWNNDNFPRAIIVAHGYATASSIANVANRMLHKNIFEAFDMPLDTSIEDIAKKRKSVY</sequence>
<dbReference type="Gene3D" id="3.40.50.510">
    <property type="entry name" value="Phosphotransferase system, mannose-type IIA component"/>
    <property type="match status" value="1"/>
</dbReference>
<dbReference type="InterPro" id="IPR036662">
    <property type="entry name" value="PTS_EIIA_man-typ_sf"/>
</dbReference>
<proteinExistence type="predicted"/>
<protein>
    <submittedName>
        <fullName evidence="1">Uncharacterized protein</fullName>
    </submittedName>
</protein>
<dbReference type="EMBL" id="JAWDIP010000003">
    <property type="protein sequence ID" value="MDY0393729.1"/>
    <property type="molecule type" value="Genomic_DNA"/>
</dbReference>
<name>A0ABU5C5B1_9BACI</name>
<comment type="caution">
    <text evidence="1">The sequence shown here is derived from an EMBL/GenBank/DDBJ whole genome shotgun (WGS) entry which is preliminary data.</text>
</comment>